<evidence type="ECO:0000313" key="4">
    <source>
        <dbReference type="EMBL" id="QDV87376.1"/>
    </source>
</evidence>
<dbReference type="InterPro" id="IPR051799">
    <property type="entry name" value="NADH_flavin_oxidoreductase"/>
</dbReference>
<reference evidence="4 5" key="1">
    <citation type="submission" date="2019-02" db="EMBL/GenBank/DDBJ databases">
        <title>Deep-cultivation of Planctomycetes and their phenomic and genomic characterization uncovers novel biology.</title>
        <authorList>
            <person name="Wiegand S."/>
            <person name="Jogler M."/>
            <person name="Boedeker C."/>
            <person name="Pinto D."/>
            <person name="Vollmers J."/>
            <person name="Rivas-Marin E."/>
            <person name="Kohn T."/>
            <person name="Peeters S.H."/>
            <person name="Heuer A."/>
            <person name="Rast P."/>
            <person name="Oberbeckmann S."/>
            <person name="Bunk B."/>
            <person name="Jeske O."/>
            <person name="Meyerdierks A."/>
            <person name="Storesund J.E."/>
            <person name="Kallscheuer N."/>
            <person name="Luecker S."/>
            <person name="Lage O.M."/>
            <person name="Pohl T."/>
            <person name="Merkel B.J."/>
            <person name="Hornburger P."/>
            <person name="Mueller R.-W."/>
            <person name="Bruemmer F."/>
            <person name="Labrenz M."/>
            <person name="Spormann A.M."/>
            <person name="Op den Camp H."/>
            <person name="Overmann J."/>
            <person name="Amann R."/>
            <person name="Jetten M.S.M."/>
            <person name="Mascher T."/>
            <person name="Medema M.H."/>
            <person name="Devos D.P."/>
            <person name="Kaster A.-K."/>
            <person name="Ovreas L."/>
            <person name="Rohde M."/>
            <person name="Galperin M.Y."/>
            <person name="Jogler C."/>
        </authorList>
    </citation>
    <scope>NUCLEOTIDE SEQUENCE [LARGE SCALE GENOMIC DNA]</scope>
    <source>
        <strain evidence="4 5">TBK1r</strain>
    </source>
</reference>
<organism evidence="4 5">
    <name type="scientific">Stieleria magnilauensis</name>
    <dbReference type="NCBI Taxonomy" id="2527963"/>
    <lineage>
        <taxon>Bacteria</taxon>
        <taxon>Pseudomonadati</taxon>
        <taxon>Planctomycetota</taxon>
        <taxon>Planctomycetia</taxon>
        <taxon>Pirellulales</taxon>
        <taxon>Pirellulaceae</taxon>
        <taxon>Stieleria</taxon>
    </lineage>
</organism>
<protein>
    <submittedName>
        <fullName evidence="4">NADH oxidase</fullName>
        <ecNumber evidence="4">1.-.-.-</ecNumber>
    </submittedName>
</protein>
<keyword evidence="2 4" id="KW-0560">Oxidoreductase</keyword>
<dbReference type="PANTHER" id="PTHR43656:SF2">
    <property type="entry name" value="BINDING OXIDOREDUCTASE, PUTATIVE (AFU_ORTHOLOGUE AFUA_2G08260)-RELATED"/>
    <property type="match status" value="1"/>
</dbReference>
<sequence>MSRIPTIDLKQATGNMLSLSRPVLSPVEMFGHRIRNRLAVAPMTRVSASGDGFATDRMKDYYREYARGGFAIVITEGVYTDEDASQGYDRQPGIANRRQANSWAPIATAISDHGSLAIMQLMHAGALSQRQEAARIIAPSAVPPLGEMMPAYGGSDPYRLPSAMTKTDLAQVRKGFVTAARRARDAGFHGVEIHAANGYLLDQFITEYTNRRDDEYGGPVSARIRYPAEIVAAVRDSSPDDFVVGVRVSEAKVNDFDHRWGGKSEAETTFAALAEAGASYIHVAGEGRGFRESSTDKREPLTTMARRMTGLPVIANGGLHDPDLADDVIRDEHADLIAIGRAALATPDWPRRIANGERIVPFENGMISPSASIQNTDAWFARQRAHGVHGDR</sequence>
<evidence type="ECO:0000313" key="5">
    <source>
        <dbReference type="Proteomes" id="UP000318081"/>
    </source>
</evidence>
<name>A0ABX5Y342_9BACT</name>
<accession>A0ABX5Y342</accession>
<dbReference type="Proteomes" id="UP000318081">
    <property type="component" value="Chromosome"/>
</dbReference>
<evidence type="ECO:0000259" key="3">
    <source>
        <dbReference type="Pfam" id="PF00724"/>
    </source>
</evidence>
<dbReference type="SUPFAM" id="SSF51395">
    <property type="entry name" value="FMN-linked oxidoreductases"/>
    <property type="match status" value="1"/>
</dbReference>
<keyword evidence="1" id="KW-0285">Flavoprotein</keyword>
<dbReference type="PANTHER" id="PTHR43656">
    <property type="entry name" value="BINDING OXIDOREDUCTASE, PUTATIVE (AFU_ORTHOLOGUE AFUA_2G08260)-RELATED"/>
    <property type="match status" value="1"/>
</dbReference>
<proteinExistence type="predicted"/>
<dbReference type="EMBL" id="CP036432">
    <property type="protein sequence ID" value="QDV87376.1"/>
    <property type="molecule type" value="Genomic_DNA"/>
</dbReference>
<keyword evidence="5" id="KW-1185">Reference proteome</keyword>
<dbReference type="GO" id="GO:0016491">
    <property type="term" value="F:oxidoreductase activity"/>
    <property type="evidence" value="ECO:0007669"/>
    <property type="project" value="UniProtKB-KW"/>
</dbReference>
<dbReference type="CDD" id="cd02803">
    <property type="entry name" value="OYE_like_FMN_family"/>
    <property type="match status" value="1"/>
</dbReference>
<feature type="domain" description="NADH:flavin oxidoreductase/NADH oxidase N-terminal" evidence="3">
    <location>
        <begin position="25"/>
        <end position="356"/>
    </location>
</feature>
<dbReference type="Gene3D" id="3.20.20.70">
    <property type="entry name" value="Aldolase class I"/>
    <property type="match status" value="1"/>
</dbReference>
<evidence type="ECO:0000256" key="1">
    <source>
        <dbReference type="ARBA" id="ARBA00022630"/>
    </source>
</evidence>
<dbReference type="InterPro" id="IPR001155">
    <property type="entry name" value="OxRdtase_FMN_N"/>
</dbReference>
<dbReference type="Pfam" id="PF00724">
    <property type="entry name" value="Oxidored_FMN"/>
    <property type="match status" value="1"/>
</dbReference>
<gene>
    <name evidence="4" type="ORF">TBK1r_64060</name>
</gene>
<evidence type="ECO:0000256" key="2">
    <source>
        <dbReference type="ARBA" id="ARBA00023002"/>
    </source>
</evidence>
<dbReference type="InterPro" id="IPR013785">
    <property type="entry name" value="Aldolase_TIM"/>
</dbReference>
<dbReference type="EC" id="1.-.-.-" evidence="4"/>